<reference evidence="1 2" key="1">
    <citation type="journal article" date="2019" name="Nat. Ecol. Evol.">
        <title>Megaphylogeny resolves global patterns of mushroom evolution.</title>
        <authorList>
            <person name="Varga T."/>
            <person name="Krizsan K."/>
            <person name="Foldi C."/>
            <person name="Dima B."/>
            <person name="Sanchez-Garcia M."/>
            <person name="Sanchez-Ramirez S."/>
            <person name="Szollosi G.J."/>
            <person name="Szarkandi J.G."/>
            <person name="Papp V."/>
            <person name="Albert L."/>
            <person name="Andreopoulos W."/>
            <person name="Angelini C."/>
            <person name="Antonin V."/>
            <person name="Barry K.W."/>
            <person name="Bougher N.L."/>
            <person name="Buchanan P."/>
            <person name="Buyck B."/>
            <person name="Bense V."/>
            <person name="Catcheside P."/>
            <person name="Chovatia M."/>
            <person name="Cooper J."/>
            <person name="Damon W."/>
            <person name="Desjardin D."/>
            <person name="Finy P."/>
            <person name="Geml J."/>
            <person name="Haridas S."/>
            <person name="Hughes K."/>
            <person name="Justo A."/>
            <person name="Karasinski D."/>
            <person name="Kautmanova I."/>
            <person name="Kiss B."/>
            <person name="Kocsube S."/>
            <person name="Kotiranta H."/>
            <person name="LaButti K.M."/>
            <person name="Lechner B.E."/>
            <person name="Liimatainen K."/>
            <person name="Lipzen A."/>
            <person name="Lukacs Z."/>
            <person name="Mihaltcheva S."/>
            <person name="Morgado L.N."/>
            <person name="Niskanen T."/>
            <person name="Noordeloos M.E."/>
            <person name="Ohm R.A."/>
            <person name="Ortiz-Santana B."/>
            <person name="Ovrebo C."/>
            <person name="Racz N."/>
            <person name="Riley R."/>
            <person name="Savchenko A."/>
            <person name="Shiryaev A."/>
            <person name="Soop K."/>
            <person name="Spirin V."/>
            <person name="Szebenyi C."/>
            <person name="Tomsovsky M."/>
            <person name="Tulloss R.E."/>
            <person name="Uehling J."/>
            <person name="Grigoriev I.V."/>
            <person name="Vagvolgyi C."/>
            <person name="Papp T."/>
            <person name="Martin F.M."/>
            <person name="Miettinen O."/>
            <person name="Hibbett D.S."/>
            <person name="Nagy L.G."/>
        </authorList>
    </citation>
    <scope>NUCLEOTIDE SEQUENCE [LARGE SCALE GENOMIC DNA]</scope>
    <source>
        <strain evidence="1 2">CBS 121175</strain>
    </source>
</reference>
<evidence type="ECO:0000313" key="2">
    <source>
        <dbReference type="Proteomes" id="UP000307440"/>
    </source>
</evidence>
<accession>A0A5C3KEP3</accession>
<evidence type="ECO:0000313" key="1">
    <source>
        <dbReference type="EMBL" id="TFK18402.1"/>
    </source>
</evidence>
<protein>
    <submittedName>
        <fullName evidence="1">Uncharacterized protein</fullName>
    </submittedName>
</protein>
<dbReference type="EMBL" id="ML210405">
    <property type="protein sequence ID" value="TFK18402.1"/>
    <property type="molecule type" value="Genomic_DNA"/>
</dbReference>
<sequence>MGAHGEDWPYFHPTSDNAVLPSSTWSAGFAWSTYRISAVDNVPTHSGGHLKPLGNCLKARDLGISNPVFHFISPVPAMFVSKSLLISVVAAGYVAAHSSKGGPNVTAAPSGSFILPSPSGPCSTQTITQTVAVDKSGKPKPTVYVSGSAGCSVVKTATEYIGAPTVVPSGTASSGIPFCPTNTITQTIPVDPSGSPIATPFPSGAISSVFLGSSYSKVYSGKSKSYNHDYVVSSSAYAHGGKYKSYDHPVAVSSTYAHGGKTKSYPHPVSSSFAHGTTFAPIPVSSVFFGCSDVVTVTESAYLPPPTQIVCPTNTITLTLPFASPSGSIGPGCSVVKTVTESSTVYPSATPILSSAVASGPVTVSSVAASGPVTVSSSAASGPVTVSAPVSTKIKTKTPHISSSAVASGPVTVSSVAASGPVTVGPSSSFIFPSGPCSTQTITQTVAVDKSGKPKPTVYVTLITPRHMSSPSHTRTITSLQLCPRDHFRTTHSH</sequence>
<organism evidence="1 2">
    <name type="scientific">Coprinopsis marcescibilis</name>
    <name type="common">Agaric fungus</name>
    <name type="synonym">Psathyrella marcescibilis</name>
    <dbReference type="NCBI Taxonomy" id="230819"/>
    <lineage>
        <taxon>Eukaryota</taxon>
        <taxon>Fungi</taxon>
        <taxon>Dikarya</taxon>
        <taxon>Basidiomycota</taxon>
        <taxon>Agaricomycotina</taxon>
        <taxon>Agaricomycetes</taxon>
        <taxon>Agaricomycetidae</taxon>
        <taxon>Agaricales</taxon>
        <taxon>Agaricineae</taxon>
        <taxon>Psathyrellaceae</taxon>
        <taxon>Coprinopsis</taxon>
    </lineage>
</organism>
<gene>
    <name evidence="1" type="ORF">FA15DRAFT_259927</name>
</gene>
<dbReference type="Proteomes" id="UP000307440">
    <property type="component" value="Unassembled WGS sequence"/>
</dbReference>
<name>A0A5C3KEP3_COPMA</name>
<dbReference type="AlphaFoldDB" id="A0A5C3KEP3"/>
<keyword evidence="2" id="KW-1185">Reference proteome</keyword>
<proteinExistence type="predicted"/>